<dbReference type="AlphaFoldDB" id="A0A540KC46"/>
<feature type="compositionally biased region" description="Polar residues" evidence="1">
    <location>
        <begin position="156"/>
        <end position="169"/>
    </location>
</feature>
<evidence type="ECO:0000259" key="2">
    <source>
        <dbReference type="PROSITE" id="PS50076"/>
    </source>
</evidence>
<dbReference type="InterPro" id="IPR036869">
    <property type="entry name" value="J_dom_sf"/>
</dbReference>
<dbReference type="InterPro" id="IPR018253">
    <property type="entry name" value="DnaJ_domain_CS"/>
</dbReference>
<dbReference type="SMART" id="SM00271">
    <property type="entry name" value="DnaJ"/>
    <property type="match status" value="1"/>
</dbReference>
<evidence type="ECO:0000256" key="1">
    <source>
        <dbReference type="SAM" id="MobiDB-lite"/>
    </source>
</evidence>
<feature type="region of interest" description="Disordered" evidence="1">
    <location>
        <begin position="316"/>
        <end position="359"/>
    </location>
</feature>
<dbReference type="PANTHER" id="PTHR44137">
    <property type="entry name" value="BNAC03G44070D PROTEIN"/>
    <property type="match status" value="1"/>
</dbReference>
<organism evidence="3 4">
    <name type="scientific">Malus baccata</name>
    <name type="common">Siberian crab apple</name>
    <name type="synonym">Pyrus baccata</name>
    <dbReference type="NCBI Taxonomy" id="106549"/>
    <lineage>
        <taxon>Eukaryota</taxon>
        <taxon>Viridiplantae</taxon>
        <taxon>Streptophyta</taxon>
        <taxon>Embryophyta</taxon>
        <taxon>Tracheophyta</taxon>
        <taxon>Spermatophyta</taxon>
        <taxon>Magnoliopsida</taxon>
        <taxon>eudicotyledons</taxon>
        <taxon>Gunneridae</taxon>
        <taxon>Pentapetalae</taxon>
        <taxon>rosids</taxon>
        <taxon>fabids</taxon>
        <taxon>Rosales</taxon>
        <taxon>Rosaceae</taxon>
        <taxon>Amygdaloideae</taxon>
        <taxon>Maleae</taxon>
        <taxon>Malus</taxon>
    </lineage>
</organism>
<dbReference type="PROSITE" id="PS50076">
    <property type="entry name" value="DNAJ_2"/>
    <property type="match status" value="1"/>
</dbReference>
<feature type="domain" description="J" evidence="2">
    <location>
        <begin position="66"/>
        <end position="130"/>
    </location>
</feature>
<keyword evidence="4" id="KW-1185">Reference proteome</keyword>
<sequence>MECNRDEAARAKEIAERKFTAKDLMGAKKFALKAQNLFPGLEGMPQMLATLDVHIAAENKINGEADWYGILGADPKADDEAVRKQYRKLALMLHPDKNKSIGADGAFKLLSEAWSLLSDKSKRVAYDQKRRVYQRVATASGSSQAPPGANGFYNFTKGTTSGAQTQKVNTQTQKSTTETQKGSSQNQKGTSWASRSSAPASSQKPRANTFWTVCHKCKMQYEYLRIYLNHNLLCPNCHEPFLAVEIAPPPTNGAKSTPPKHETADRMGVGSAGFNGNQSYNQNNFQWGSFSKASGASTAAQAANVVSQAYEKAKREREQAQAALKREELRRKHQSSRKASGASSTGYPNAAKRRRGMEDVGVSSYGRDVTNQMGVGAGGAGTTNFSGPNGSARPSITRDISQIDIPNLLREKARKEIRKKLNEFTVSKTAVKEMVNGNEREKSLGNIDVHRNQKQSGVPVDTKNGPSDMKGSGISGVHSDADILSINVPDSDFHDFDKDRTEKCFEDNQVWAAYDNDDGMPRFYALVQKVISVDPFTVRISWLNSKTNSELGPLNWVSSGFSKTCGEFRVGKYEVSNSLNSFSHRVRSTKGPRGAICIYPRKGDVWALYRNWSPDWNELTADNVIHKYDMVEVVEDFSEEQGVLVTPLVKVAGFKTVFHRHLDPREARRIPREELFRFSHQIPSCLITGQEAANAPKGCRELDPAATPLELLKVINDIKEEDMMEIDKKCQQGDVAEDVENNTGI</sequence>
<feature type="compositionally biased region" description="Basic and acidic residues" evidence="1">
    <location>
        <begin position="316"/>
        <end position="330"/>
    </location>
</feature>
<dbReference type="Gene3D" id="1.10.287.110">
    <property type="entry name" value="DnaJ domain"/>
    <property type="match status" value="1"/>
</dbReference>
<dbReference type="Proteomes" id="UP000315295">
    <property type="component" value="Unassembled WGS sequence"/>
</dbReference>
<dbReference type="InterPro" id="IPR024593">
    <property type="entry name" value="DUF3444"/>
</dbReference>
<dbReference type="InterPro" id="IPR001623">
    <property type="entry name" value="DnaJ_domain"/>
</dbReference>
<feature type="compositionally biased region" description="Low complexity" evidence="1">
    <location>
        <begin position="170"/>
        <end position="202"/>
    </location>
</feature>
<protein>
    <recommendedName>
        <fullName evidence="2">J domain-containing protein</fullName>
    </recommendedName>
</protein>
<dbReference type="STRING" id="106549.A0A540KC46"/>
<reference evidence="3 4" key="1">
    <citation type="journal article" date="2019" name="G3 (Bethesda)">
        <title>Sequencing of a Wild Apple (Malus baccata) Genome Unravels the Differences Between Cultivated and Wild Apple Species Regarding Disease Resistance and Cold Tolerance.</title>
        <authorList>
            <person name="Chen X."/>
        </authorList>
    </citation>
    <scope>NUCLEOTIDE SEQUENCE [LARGE SCALE GENOMIC DNA]</scope>
    <source>
        <strain evidence="4">cv. Shandingzi</strain>
        <tissue evidence="3">Leaves</tissue>
    </source>
</reference>
<comment type="caution">
    <text evidence="3">The sequence shown here is derived from an EMBL/GenBank/DDBJ whole genome shotgun (WGS) entry which is preliminary data.</text>
</comment>
<dbReference type="PANTHER" id="PTHR44137:SF58">
    <property type="entry name" value="J DOMAIN-CONTAINING PROTEIN"/>
    <property type="match status" value="1"/>
</dbReference>
<dbReference type="Pfam" id="PF00226">
    <property type="entry name" value="DnaJ"/>
    <property type="match status" value="1"/>
</dbReference>
<name>A0A540KC46_MALBA</name>
<dbReference type="PRINTS" id="PR00625">
    <property type="entry name" value="JDOMAIN"/>
</dbReference>
<dbReference type="SUPFAM" id="SSF46565">
    <property type="entry name" value="Chaperone J-domain"/>
    <property type="match status" value="1"/>
</dbReference>
<evidence type="ECO:0000313" key="4">
    <source>
        <dbReference type="Proteomes" id="UP000315295"/>
    </source>
</evidence>
<feature type="region of interest" description="Disordered" evidence="1">
    <location>
        <begin position="137"/>
        <end position="205"/>
    </location>
</feature>
<proteinExistence type="predicted"/>
<dbReference type="PROSITE" id="PS00636">
    <property type="entry name" value="DNAJ_1"/>
    <property type="match status" value="1"/>
</dbReference>
<gene>
    <name evidence="3" type="ORF">C1H46_042672</name>
</gene>
<dbReference type="Pfam" id="PF11926">
    <property type="entry name" value="DUF3444"/>
    <property type="match status" value="1"/>
</dbReference>
<dbReference type="CDD" id="cd06257">
    <property type="entry name" value="DnaJ"/>
    <property type="match status" value="1"/>
</dbReference>
<feature type="compositionally biased region" description="Polar residues" evidence="1">
    <location>
        <begin position="337"/>
        <end position="347"/>
    </location>
</feature>
<dbReference type="EMBL" id="VIEB01001488">
    <property type="protein sequence ID" value="TQD71804.1"/>
    <property type="molecule type" value="Genomic_DNA"/>
</dbReference>
<evidence type="ECO:0000313" key="3">
    <source>
        <dbReference type="EMBL" id="TQD71804.1"/>
    </source>
</evidence>
<dbReference type="Pfam" id="PF23551">
    <property type="entry name" value="Zn_ribbon_20"/>
    <property type="match status" value="1"/>
</dbReference>
<dbReference type="InterPro" id="IPR056988">
    <property type="entry name" value="Zn_ribbon_pln"/>
</dbReference>
<accession>A0A540KC46</accession>